<feature type="signal peptide" evidence="3">
    <location>
        <begin position="1"/>
        <end position="24"/>
    </location>
</feature>
<name>A0ABR9DQW3_9MICO</name>
<keyword evidence="3" id="KW-0732">Signal</keyword>
<sequence>MGARAFAAVALAFAVALVPATAYAADGDVTVSLDGSTFTSDVTTPLFDPTLRVVPGDIVTEDLWVRNSSTTDARVRLEVLDARADDPLFAAALTLGARAVDATGREIPVTVADAGACSVVLRDVALRAGQTVRLAVTATVGDLEHQDGTRATASFRLRAVATDATVPGPSDPGECSEGEPSPTEGPTEGPTTTPPPTEGPTTTPTDGPTVTPTERPTVTPTVAPTTTPDDGDLPTTGASPTLALGFASALVVSGLLVLALRRRSDDRDDRA</sequence>
<organism evidence="4 5">
    <name type="scientific">Flavimobilis rhizosphaerae</name>
    <dbReference type="NCBI Taxonomy" id="2775421"/>
    <lineage>
        <taxon>Bacteria</taxon>
        <taxon>Bacillati</taxon>
        <taxon>Actinomycetota</taxon>
        <taxon>Actinomycetes</taxon>
        <taxon>Micrococcales</taxon>
        <taxon>Jonesiaceae</taxon>
        <taxon>Flavimobilis</taxon>
    </lineage>
</organism>
<dbReference type="EMBL" id="JACZDF010000003">
    <property type="protein sequence ID" value="MBD9699339.1"/>
    <property type="molecule type" value="Genomic_DNA"/>
</dbReference>
<feature type="transmembrane region" description="Helical" evidence="2">
    <location>
        <begin position="242"/>
        <end position="260"/>
    </location>
</feature>
<gene>
    <name evidence="4" type="ORF">IGS67_07515</name>
</gene>
<feature type="chain" id="PRO_5045715443" evidence="3">
    <location>
        <begin position="25"/>
        <end position="271"/>
    </location>
</feature>
<evidence type="ECO:0000313" key="4">
    <source>
        <dbReference type="EMBL" id="MBD9699339.1"/>
    </source>
</evidence>
<feature type="compositionally biased region" description="Low complexity" evidence="1">
    <location>
        <begin position="199"/>
        <end position="237"/>
    </location>
</feature>
<comment type="caution">
    <text evidence="4">The sequence shown here is derived from an EMBL/GenBank/DDBJ whole genome shotgun (WGS) entry which is preliminary data.</text>
</comment>
<keyword evidence="2" id="KW-0472">Membrane</keyword>
<evidence type="ECO:0000256" key="1">
    <source>
        <dbReference type="SAM" id="MobiDB-lite"/>
    </source>
</evidence>
<proteinExistence type="predicted"/>
<accession>A0ABR9DQW3</accession>
<evidence type="ECO:0000256" key="3">
    <source>
        <dbReference type="SAM" id="SignalP"/>
    </source>
</evidence>
<evidence type="ECO:0000256" key="2">
    <source>
        <dbReference type="SAM" id="Phobius"/>
    </source>
</evidence>
<protein>
    <submittedName>
        <fullName evidence="4">LPXTG cell wall anchor domain-containing protein</fullName>
    </submittedName>
</protein>
<feature type="compositionally biased region" description="Low complexity" evidence="1">
    <location>
        <begin position="167"/>
        <end position="191"/>
    </location>
</feature>
<reference evidence="4 5" key="1">
    <citation type="submission" date="2020-09" db="EMBL/GenBank/DDBJ databases">
        <title>Flavimobilis rhizosphaerae sp. nov., isolated from rhizosphere soil of Spartina alterniflora.</title>
        <authorList>
            <person name="Hanqin C."/>
        </authorList>
    </citation>
    <scope>NUCLEOTIDE SEQUENCE [LARGE SCALE GENOMIC DNA]</scope>
    <source>
        <strain evidence="4 5">GY 10621</strain>
    </source>
</reference>
<feature type="region of interest" description="Disordered" evidence="1">
    <location>
        <begin position="163"/>
        <end position="240"/>
    </location>
</feature>
<dbReference type="RefSeq" id="WP_192279303.1">
    <property type="nucleotide sequence ID" value="NZ_JACZDF010000003.1"/>
</dbReference>
<evidence type="ECO:0000313" key="5">
    <source>
        <dbReference type="Proteomes" id="UP000642107"/>
    </source>
</evidence>
<keyword evidence="5" id="KW-1185">Reference proteome</keyword>
<dbReference type="Proteomes" id="UP000642107">
    <property type="component" value="Unassembled WGS sequence"/>
</dbReference>
<keyword evidence="2" id="KW-0812">Transmembrane</keyword>
<keyword evidence="2" id="KW-1133">Transmembrane helix</keyword>
<dbReference type="NCBIfam" id="TIGR01167">
    <property type="entry name" value="LPXTG_anchor"/>
    <property type="match status" value="1"/>
</dbReference>